<name>A0A8K1CTG0_PYTOL</name>
<dbReference type="Proteomes" id="UP000794436">
    <property type="component" value="Unassembled WGS sequence"/>
</dbReference>
<dbReference type="EMBL" id="SPLM01000002">
    <property type="protein sequence ID" value="TMW68457.1"/>
    <property type="molecule type" value="Genomic_DNA"/>
</dbReference>
<comment type="caution">
    <text evidence="2">The sequence shown here is derived from an EMBL/GenBank/DDBJ whole genome shotgun (WGS) entry which is preliminary data.</text>
</comment>
<dbReference type="AlphaFoldDB" id="A0A8K1CTG0"/>
<evidence type="ECO:0000313" key="2">
    <source>
        <dbReference type="EMBL" id="TMW68457.1"/>
    </source>
</evidence>
<evidence type="ECO:0000313" key="3">
    <source>
        <dbReference type="Proteomes" id="UP000794436"/>
    </source>
</evidence>
<accession>A0A8K1CTG0</accession>
<protein>
    <submittedName>
        <fullName evidence="2">Uncharacterized protein</fullName>
    </submittedName>
</protein>
<sequence>MKRLLDDVQAYVSHLSNAAVSPRKVVVFKPPELSNTRTSPHQPSHRATTVLSPRAIRSMAAEASATSLSPRIPPKRPKKIIQLSDHEESILELALFYEEAMKQMTGAQQKKKNMHFWTERWLLVPSRTKTKVLKSVKAKLSRGSFFSNAVGRESTPQRSQSSSSTVRLPDRSQLKHDTLFSIVVLCLQESIRSVSVLSSDAANSAWQVLCEDTLKRVEGTLDLVMEQRGKLQDQLEEMKNSRASVET</sequence>
<feature type="region of interest" description="Disordered" evidence="1">
    <location>
        <begin position="149"/>
        <end position="169"/>
    </location>
</feature>
<proteinExistence type="predicted"/>
<gene>
    <name evidence="2" type="ORF">Poli38472_005925</name>
</gene>
<feature type="compositionally biased region" description="Low complexity" evidence="1">
    <location>
        <begin position="154"/>
        <end position="165"/>
    </location>
</feature>
<organism evidence="2 3">
    <name type="scientific">Pythium oligandrum</name>
    <name type="common">Mycoparasitic fungus</name>
    <dbReference type="NCBI Taxonomy" id="41045"/>
    <lineage>
        <taxon>Eukaryota</taxon>
        <taxon>Sar</taxon>
        <taxon>Stramenopiles</taxon>
        <taxon>Oomycota</taxon>
        <taxon>Peronosporomycetes</taxon>
        <taxon>Pythiales</taxon>
        <taxon>Pythiaceae</taxon>
        <taxon>Pythium</taxon>
    </lineage>
</organism>
<reference evidence="2" key="1">
    <citation type="submission" date="2019-03" db="EMBL/GenBank/DDBJ databases">
        <title>Long read genome sequence of the mycoparasitic Pythium oligandrum ATCC 38472 isolated from sugarbeet rhizosphere.</title>
        <authorList>
            <person name="Gaulin E."/>
        </authorList>
    </citation>
    <scope>NUCLEOTIDE SEQUENCE</scope>
    <source>
        <strain evidence="2">ATCC 38472_TT</strain>
    </source>
</reference>
<keyword evidence="3" id="KW-1185">Reference proteome</keyword>
<evidence type="ECO:0000256" key="1">
    <source>
        <dbReference type="SAM" id="MobiDB-lite"/>
    </source>
</evidence>
<dbReference type="OrthoDB" id="10630182at2759"/>